<dbReference type="InterPro" id="IPR000825">
    <property type="entry name" value="SUF_FeS_clus_asmbl_SufBD_core"/>
</dbReference>
<evidence type="ECO:0000313" key="4">
    <source>
        <dbReference type="Proteomes" id="UP001216390"/>
    </source>
</evidence>
<evidence type="ECO:0000259" key="2">
    <source>
        <dbReference type="Pfam" id="PF01458"/>
    </source>
</evidence>
<proteinExistence type="inferred from homology"/>
<gene>
    <name evidence="3" type="primary">sufD</name>
    <name evidence="3" type="ORF">PO878_14975</name>
</gene>
<dbReference type="InterPro" id="IPR055346">
    <property type="entry name" value="Fe-S_cluster_assembly_SufBD"/>
</dbReference>
<dbReference type="KEGG" id="ima:PO878_14975"/>
<comment type="similarity">
    <text evidence="1">Belongs to the iron-sulfur cluster assembly SufBD family.</text>
</comment>
<dbReference type="Pfam" id="PF01458">
    <property type="entry name" value="SUFBD_core"/>
    <property type="match status" value="1"/>
</dbReference>
<dbReference type="InterPro" id="IPR037284">
    <property type="entry name" value="SUF_FeS_clus_asmbl_SufBD_sf"/>
</dbReference>
<organism evidence="3 4">
    <name type="scientific">Iamia majanohamensis</name>
    <dbReference type="NCBI Taxonomy" id="467976"/>
    <lineage>
        <taxon>Bacteria</taxon>
        <taxon>Bacillati</taxon>
        <taxon>Actinomycetota</taxon>
        <taxon>Acidimicrobiia</taxon>
        <taxon>Acidimicrobiales</taxon>
        <taxon>Iamiaceae</taxon>
        <taxon>Iamia</taxon>
    </lineage>
</organism>
<accession>A0AAE9Y7M1</accession>
<protein>
    <submittedName>
        <fullName evidence="3">Fe-S cluster assembly protein SufD</fullName>
    </submittedName>
</protein>
<dbReference type="SUPFAM" id="SSF101960">
    <property type="entry name" value="Stabilizer of iron transporter SufD"/>
    <property type="match status" value="1"/>
</dbReference>
<reference evidence="3" key="1">
    <citation type="submission" date="2023-01" db="EMBL/GenBank/DDBJ databases">
        <title>The diversity of Class Acidimicrobiia in South China Sea sediment environments and the proposal of Iamia marina sp. nov., a novel species of the genus Iamia.</title>
        <authorList>
            <person name="He Y."/>
            <person name="Tian X."/>
        </authorList>
    </citation>
    <scope>NUCLEOTIDE SEQUENCE</scope>
    <source>
        <strain evidence="3">DSM 19957</strain>
    </source>
</reference>
<dbReference type="PANTHER" id="PTHR43575">
    <property type="entry name" value="PROTEIN ABCI7, CHLOROPLASTIC"/>
    <property type="match status" value="1"/>
</dbReference>
<dbReference type="AlphaFoldDB" id="A0AAE9Y7M1"/>
<evidence type="ECO:0000256" key="1">
    <source>
        <dbReference type="ARBA" id="ARBA00043967"/>
    </source>
</evidence>
<dbReference type="Proteomes" id="UP001216390">
    <property type="component" value="Chromosome"/>
</dbReference>
<dbReference type="InterPro" id="IPR011542">
    <property type="entry name" value="SUF_FeS_clus_asmbl_SufD"/>
</dbReference>
<dbReference type="NCBIfam" id="TIGR01981">
    <property type="entry name" value="sufD"/>
    <property type="match status" value="1"/>
</dbReference>
<name>A0AAE9Y7M1_9ACTN</name>
<dbReference type="PANTHER" id="PTHR43575:SF1">
    <property type="entry name" value="PROTEIN ABCI7, CHLOROPLASTIC"/>
    <property type="match status" value="1"/>
</dbReference>
<dbReference type="EMBL" id="CP116942">
    <property type="protein sequence ID" value="WCO65804.1"/>
    <property type="molecule type" value="Genomic_DNA"/>
</dbReference>
<dbReference type="RefSeq" id="WP_272735330.1">
    <property type="nucleotide sequence ID" value="NZ_CP116942.1"/>
</dbReference>
<sequence>MTAAPDHDAGPVPDGDWAAVVTLVDGWATAVEVHDDAVSVETGDDAALGSVLGQAPDALAEWAIALSPTPVTIRVRRGAAVAHPVLVRSVGVTPGALVAPRLAVVVEDGAQASVVELQGSDDHDALVLPLTELDVAARARLTHTVVQRHGRAAWQVAAQAARVAQEGTLTSALVALGGDYARVRTDCRLEGRGATGNLLAAYFGEGTQTLDFRTFQDHVAPDTSSDLLFKGAVGGRSRSIYTGLITVRPDARGTNAFQTNRNLKLSEEAWAESVPNLEIQNNDVHCSHASTVGPIDDEQRFYLESRGVPPEDAERLVVSGFFADVLGRMAAPAPVLAEVRAAIEARLDRLDAEVPA</sequence>
<keyword evidence="4" id="KW-1185">Reference proteome</keyword>
<feature type="domain" description="SUF system FeS cluster assembly SufBD core" evidence="2">
    <location>
        <begin position="96"/>
        <end position="321"/>
    </location>
</feature>
<dbReference type="GO" id="GO:0016226">
    <property type="term" value="P:iron-sulfur cluster assembly"/>
    <property type="evidence" value="ECO:0007669"/>
    <property type="project" value="InterPro"/>
</dbReference>
<evidence type="ECO:0000313" key="3">
    <source>
        <dbReference type="EMBL" id="WCO65804.1"/>
    </source>
</evidence>